<proteinExistence type="predicted"/>
<dbReference type="OrthoDB" id="3872177at2"/>
<dbReference type="AlphaFoldDB" id="A0A3Q9ERB6"/>
<gene>
    <name evidence="2" type="ORF">EJ357_12695</name>
</gene>
<accession>A0A3Q9ERB6</accession>
<sequence>MSGGDGYQVDPEALERITRGINQAIGELQELGFDIEASQGRGFDDLELAGLEVGDSALRQVFSDFCERWGWGVYSLVQDANEFAGRLNLSAGLYHEQEQYASNTLKRVWTATAGNPGLTPEEVNARSWSETLEDNPVSHVMNADFSEESQREGEEAARQAWRQAAEDVRTSTVIPGAASDPRTEWQRLDPSPAAEPSESSASSASPESGEGER</sequence>
<keyword evidence="3" id="KW-1185">Reference proteome</keyword>
<reference evidence="2 3" key="1">
    <citation type="journal article" date="2019" name="Int. J. Syst. Evol. Microbiol.">
        <title>Streptomyces cyaneochromogenes sp. nov., a blue pigment-producing actinomycete from manganese-contaminated soil.</title>
        <authorList>
            <person name="Tang X."/>
            <person name="Zhao J."/>
            <person name="Li K."/>
            <person name="Chen Z."/>
            <person name="Sun Y."/>
            <person name="Gao J."/>
        </authorList>
    </citation>
    <scope>NUCLEOTIDE SEQUENCE [LARGE SCALE GENOMIC DNA]</scope>
    <source>
        <strain evidence="2 3">MK-45</strain>
    </source>
</reference>
<evidence type="ECO:0000256" key="1">
    <source>
        <dbReference type="SAM" id="MobiDB-lite"/>
    </source>
</evidence>
<protein>
    <submittedName>
        <fullName evidence="2">Uncharacterized protein</fullName>
    </submittedName>
</protein>
<dbReference type="EMBL" id="CP034539">
    <property type="protein sequence ID" value="AZQ34237.1"/>
    <property type="molecule type" value="Genomic_DNA"/>
</dbReference>
<evidence type="ECO:0000313" key="3">
    <source>
        <dbReference type="Proteomes" id="UP000280298"/>
    </source>
</evidence>
<dbReference type="RefSeq" id="WP_126391648.1">
    <property type="nucleotide sequence ID" value="NZ_CP034539.1"/>
</dbReference>
<feature type="compositionally biased region" description="Basic and acidic residues" evidence="1">
    <location>
        <begin position="148"/>
        <end position="157"/>
    </location>
</feature>
<dbReference type="Proteomes" id="UP000280298">
    <property type="component" value="Chromosome"/>
</dbReference>
<organism evidence="2 3">
    <name type="scientific">Streptomyces cyaneochromogenes</name>
    <dbReference type="NCBI Taxonomy" id="2496836"/>
    <lineage>
        <taxon>Bacteria</taxon>
        <taxon>Bacillati</taxon>
        <taxon>Actinomycetota</taxon>
        <taxon>Actinomycetes</taxon>
        <taxon>Kitasatosporales</taxon>
        <taxon>Streptomycetaceae</taxon>
        <taxon>Streptomyces</taxon>
    </lineage>
</organism>
<feature type="region of interest" description="Disordered" evidence="1">
    <location>
        <begin position="145"/>
        <end position="213"/>
    </location>
</feature>
<name>A0A3Q9ERB6_9ACTN</name>
<feature type="compositionally biased region" description="Low complexity" evidence="1">
    <location>
        <begin position="190"/>
        <end position="213"/>
    </location>
</feature>
<dbReference type="KEGG" id="scya:EJ357_12695"/>
<evidence type="ECO:0000313" key="2">
    <source>
        <dbReference type="EMBL" id="AZQ34237.1"/>
    </source>
</evidence>